<evidence type="ECO:0000256" key="1">
    <source>
        <dbReference type="ARBA" id="ARBA00012418"/>
    </source>
</evidence>
<evidence type="ECO:0000256" key="4">
    <source>
        <dbReference type="ARBA" id="ARBA00022695"/>
    </source>
</evidence>
<protein>
    <recommendedName>
        <fullName evidence="1">DNA-directed RNA polymerase</fullName>
        <ecNumber evidence="1">2.7.7.6</ecNumber>
    </recommendedName>
</protein>
<keyword evidence="3" id="KW-0808">Transferase</keyword>
<dbReference type="GO" id="GO:0006351">
    <property type="term" value="P:DNA-templated transcription"/>
    <property type="evidence" value="ECO:0007669"/>
    <property type="project" value="InterPro"/>
</dbReference>
<dbReference type="GO" id="GO:0000428">
    <property type="term" value="C:DNA-directed RNA polymerase complex"/>
    <property type="evidence" value="ECO:0007669"/>
    <property type="project" value="UniProtKB-KW"/>
</dbReference>
<evidence type="ECO:0000256" key="3">
    <source>
        <dbReference type="ARBA" id="ARBA00022679"/>
    </source>
</evidence>
<comment type="caution">
    <text evidence="7">The sequence shown here is derived from an EMBL/GenBank/DDBJ whole genome shotgun (WGS) entry which is preliminary data.</text>
</comment>
<evidence type="ECO:0000256" key="2">
    <source>
        <dbReference type="ARBA" id="ARBA00022478"/>
    </source>
</evidence>
<organism evidence="7">
    <name type="scientific">marine sediment metagenome</name>
    <dbReference type="NCBI Taxonomy" id="412755"/>
    <lineage>
        <taxon>unclassified sequences</taxon>
        <taxon>metagenomes</taxon>
        <taxon>ecological metagenomes</taxon>
    </lineage>
</organism>
<dbReference type="GO" id="GO:0003899">
    <property type="term" value="F:DNA-directed RNA polymerase activity"/>
    <property type="evidence" value="ECO:0007669"/>
    <property type="project" value="UniProtKB-EC"/>
</dbReference>
<feature type="domain" description="RNA polymerase Rpb1" evidence="6">
    <location>
        <begin position="24"/>
        <end position="68"/>
    </location>
</feature>
<dbReference type="Pfam" id="PF04983">
    <property type="entry name" value="RNA_pol_Rpb1_3"/>
    <property type="match status" value="1"/>
</dbReference>
<keyword evidence="5" id="KW-0804">Transcription</keyword>
<evidence type="ECO:0000256" key="5">
    <source>
        <dbReference type="ARBA" id="ARBA00023163"/>
    </source>
</evidence>
<dbReference type="InterPro" id="IPR042102">
    <property type="entry name" value="RNA_pol_Rpb1_3_sf"/>
</dbReference>
<feature type="non-terminal residue" evidence="7">
    <location>
        <position position="70"/>
    </location>
</feature>
<gene>
    <name evidence="7" type="ORF">S01H4_59874</name>
</gene>
<keyword evidence="2" id="KW-0240">DNA-directed RNA polymerase</keyword>
<evidence type="ECO:0000313" key="7">
    <source>
        <dbReference type="EMBL" id="GAH11908.1"/>
    </source>
</evidence>
<dbReference type="InterPro" id="IPR007066">
    <property type="entry name" value="RNA_pol_Rpb1_3"/>
</dbReference>
<dbReference type="EMBL" id="BART01035188">
    <property type="protein sequence ID" value="GAH11908.1"/>
    <property type="molecule type" value="Genomic_DNA"/>
</dbReference>
<keyword evidence="4" id="KW-0548">Nucleotidyltransferase</keyword>
<dbReference type="AlphaFoldDB" id="X1ETE3"/>
<evidence type="ECO:0000259" key="6">
    <source>
        <dbReference type="Pfam" id="PF04983"/>
    </source>
</evidence>
<accession>X1ETE3</accession>
<name>X1ETE3_9ZZZZ</name>
<sequence>MAVHVPLSRAAVKEAREHMLSPYNMLLPSSGDPVTTPTLDMVLGCYYLTILKPGAKGEGKIFNNFDEAKL</sequence>
<dbReference type="EC" id="2.7.7.6" evidence="1"/>
<reference evidence="7" key="1">
    <citation type="journal article" date="2014" name="Front. Microbiol.">
        <title>High frequency of phylogenetically diverse reductive dehalogenase-homologous genes in deep subseafloor sedimentary metagenomes.</title>
        <authorList>
            <person name="Kawai M."/>
            <person name="Futagami T."/>
            <person name="Toyoda A."/>
            <person name="Takaki Y."/>
            <person name="Nishi S."/>
            <person name="Hori S."/>
            <person name="Arai W."/>
            <person name="Tsubouchi T."/>
            <person name="Morono Y."/>
            <person name="Uchiyama I."/>
            <person name="Ito T."/>
            <person name="Fujiyama A."/>
            <person name="Inagaki F."/>
            <person name="Takami H."/>
        </authorList>
    </citation>
    <scope>NUCLEOTIDE SEQUENCE</scope>
    <source>
        <strain evidence="7">Expedition CK06-06</strain>
    </source>
</reference>
<dbReference type="GO" id="GO:0003677">
    <property type="term" value="F:DNA binding"/>
    <property type="evidence" value="ECO:0007669"/>
    <property type="project" value="InterPro"/>
</dbReference>
<proteinExistence type="predicted"/>
<dbReference type="SUPFAM" id="SSF64484">
    <property type="entry name" value="beta and beta-prime subunits of DNA dependent RNA-polymerase"/>
    <property type="match status" value="1"/>
</dbReference>
<dbReference type="Gene3D" id="1.10.274.100">
    <property type="entry name" value="RNA polymerase Rpb1, domain 3"/>
    <property type="match status" value="1"/>
</dbReference>